<accession>A0A4E0Q9K4</accession>
<organism evidence="2 3">
    <name type="scientific">Methanolobus halotolerans</name>
    <dbReference type="NCBI Taxonomy" id="2052935"/>
    <lineage>
        <taxon>Archaea</taxon>
        <taxon>Methanobacteriati</taxon>
        <taxon>Methanobacteriota</taxon>
        <taxon>Stenosarchaea group</taxon>
        <taxon>Methanomicrobia</taxon>
        <taxon>Methanosarcinales</taxon>
        <taxon>Methanosarcinaceae</taxon>
        <taxon>Methanolobus</taxon>
    </lineage>
</organism>
<sequence>MPDELFDLKAGYVNFKNPIALAPMGGITDSDFANKHAADAGLVILGGYNLDEKTQSAASDMIARGREEFIAEDPFKFIEQEIMAVSTGAAVAVNVRSTSIGPLLKAAAIAKDAGAILELDAHCRQEEMTSIGTGQALLYNIPLLTELIKKIKGTGVVLSVKVRGNVVDDLQLTREIESAGADILHLDAMMEGAGADLKLIMSIRDSTRMFLICNNSVTDPGTAKDMFSRGADMVSVARGVLENPALISHLVKNVTILHEDMGWYNAPKHVCRGEGDLRGLTFCCLPVKQCPVHGKIKTLGLTAQEFVDIKMEFAKGTILEYGDSTCFGSLVWCCKISKPCFLRDGVLETLGLSDAEYMRLKKELADHILENVKPR</sequence>
<dbReference type="Gene3D" id="3.20.20.70">
    <property type="entry name" value="Aldolase class I"/>
    <property type="match status" value="1"/>
</dbReference>
<dbReference type="Pfam" id="PF01207">
    <property type="entry name" value="Dus"/>
    <property type="match status" value="1"/>
</dbReference>
<name>A0A4E0Q9K4_9EURY</name>
<evidence type="ECO:0000259" key="1">
    <source>
        <dbReference type="Pfam" id="PF01207"/>
    </source>
</evidence>
<feature type="domain" description="DUS-like FMN-binding" evidence="1">
    <location>
        <begin position="90"/>
        <end position="253"/>
    </location>
</feature>
<dbReference type="OrthoDB" id="145053at2157"/>
<dbReference type="PANTHER" id="PTHR11082:SF36">
    <property type="entry name" value="DUS-LIKE FMN-BINDING DOMAIN-CONTAINING PROTEIN"/>
    <property type="match status" value="1"/>
</dbReference>
<dbReference type="EMBL" id="PGGK01000001">
    <property type="protein sequence ID" value="TGC11590.1"/>
    <property type="molecule type" value="Genomic_DNA"/>
</dbReference>
<dbReference type="InterPro" id="IPR013785">
    <property type="entry name" value="Aldolase_TIM"/>
</dbReference>
<dbReference type="NCBIfam" id="TIGR03277">
    <property type="entry name" value="methan_mark_9"/>
    <property type="match status" value="1"/>
</dbReference>
<protein>
    <submittedName>
        <fullName evidence="2">Methanogenesis marker 9 domain-containing protein</fullName>
    </submittedName>
</protein>
<evidence type="ECO:0000313" key="2">
    <source>
        <dbReference type="EMBL" id="TGC11590.1"/>
    </source>
</evidence>
<dbReference type="InterPro" id="IPR017671">
    <property type="entry name" value="Methan_mark_9"/>
</dbReference>
<dbReference type="AlphaFoldDB" id="A0A4E0Q9K4"/>
<dbReference type="Proteomes" id="UP000297295">
    <property type="component" value="Unassembled WGS sequence"/>
</dbReference>
<keyword evidence="3" id="KW-1185">Reference proteome</keyword>
<gene>
    <name evidence="2" type="ORF">CUN85_00495</name>
</gene>
<dbReference type="SUPFAM" id="SSF51395">
    <property type="entry name" value="FMN-linked oxidoreductases"/>
    <property type="match status" value="1"/>
</dbReference>
<dbReference type="PANTHER" id="PTHR11082">
    <property type="entry name" value="TRNA-DIHYDROURIDINE SYNTHASE"/>
    <property type="match status" value="1"/>
</dbReference>
<comment type="caution">
    <text evidence="2">The sequence shown here is derived from an EMBL/GenBank/DDBJ whole genome shotgun (WGS) entry which is preliminary data.</text>
</comment>
<dbReference type="RefSeq" id="WP_135388331.1">
    <property type="nucleotide sequence ID" value="NZ_PGGK01000001.1"/>
</dbReference>
<proteinExistence type="predicted"/>
<evidence type="ECO:0000313" key="3">
    <source>
        <dbReference type="Proteomes" id="UP000297295"/>
    </source>
</evidence>
<reference evidence="2 3" key="1">
    <citation type="submission" date="2017-11" db="EMBL/GenBank/DDBJ databases">
        <title>Isolation and Characterization of Methanogenic Archaea from Saline Meromictic Lake at Siberia.</title>
        <authorList>
            <person name="Shen Y."/>
            <person name="Huang H.-H."/>
            <person name="Lai M.-C."/>
            <person name="Chen S.-C."/>
        </authorList>
    </citation>
    <scope>NUCLEOTIDE SEQUENCE [LARGE SCALE GENOMIC DNA]</scope>
    <source>
        <strain evidence="2 3">SY-01</strain>
    </source>
</reference>
<dbReference type="InterPro" id="IPR035587">
    <property type="entry name" value="DUS-like_FMN-bd"/>
</dbReference>